<feature type="compositionally biased region" description="Basic and acidic residues" evidence="1">
    <location>
        <begin position="1"/>
        <end position="18"/>
    </location>
</feature>
<sequence>MDPPKVESIDKTDDRSCGRSESSPPFEEDHKHKAVDQCCSWLYECMECCFKNIFCSDDDDDCYSRRCCDS</sequence>
<evidence type="ECO:0000313" key="3">
    <source>
        <dbReference type="Proteomes" id="UP000595140"/>
    </source>
</evidence>
<feature type="region of interest" description="Disordered" evidence="1">
    <location>
        <begin position="1"/>
        <end position="32"/>
    </location>
</feature>
<organism evidence="2 3">
    <name type="scientific">Cuscuta campestris</name>
    <dbReference type="NCBI Taxonomy" id="132261"/>
    <lineage>
        <taxon>Eukaryota</taxon>
        <taxon>Viridiplantae</taxon>
        <taxon>Streptophyta</taxon>
        <taxon>Embryophyta</taxon>
        <taxon>Tracheophyta</taxon>
        <taxon>Spermatophyta</taxon>
        <taxon>Magnoliopsida</taxon>
        <taxon>eudicotyledons</taxon>
        <taxon>Gunneridae</taxon>
        <taxon>Pentapetalae</taxon>
        <taxon>asterids</taxon>
        <taxon>lamiids</taxon>
        <taxon>Solanales</taxon>
        <taxon>Convolvulaceae</taxon>
        <taxon>Cuscuteae</taxon>
        <taxon>Cuscuta</taxon>
        <taxon>Cuscuta subgen. Grammica</taxon>
        <taxon>Cuscuta sect. Cleistogrammica</taxon>
    </lineage>
</organism>
<accession>A0A484N518</accession>
<proteinExistence type="predicted"/>
<evidence type="ECO:0000256" key="1">
    <source>
        <dbReference type="SAM" id="MobiDB-lite"/>
    </source>
</evidence>
<name>A0A484N518_9ASTE</name>
<gene>
    <name evidence="2" type="ORF">CCAM_LOCUS38177</name>
</gene>
<reference evidence="2 3" key="1">
    <citation type="submission" date="2018-04" db="EMBL/GenBank/DDBJ databases">
        <authorList>
            <person name="Vogel A."/>
        </authorList>
    </citation>
    <scope>NUCLEOTIDE SEQUENCE [LARGE SCALE GENOMIC DNA]</scope>
</reference>
<keyword evidence="3" id="KW-1185">Reference proteome</keyword>
<evidence type="ECO:0000313" key="2">
    <source>
        <dbReference type="EMBL" id="VFQ96401.1"/>
    </source>
</evidence>
<dbReference type="Proteomes" id="UP000595140">
    <property type="component" value="Unassembled WGS sequence"/>
</dbReference>
<dbReference type="EMBL" id="OOIL02005939">
    <property type="protein sequence ID" value="VFQ96401.1"/>
    <property type="molecule type" value="Genomic_DNA"/>
</dbReference>
<dbReference type="AlphaFoldDB" id="A0A484N518"/>
<protein>
    <submittedName>
        <fullName evidence="2">Uncharacterized protein</fullName>
    </submittedName>
</protein>